<keyword evidence="5" id="KW-1185">Reference proteome</keyword>
<accession>A0ABM5YS64</accession>
<evidence type="ECO:0000256" key="1">
    <source>
        <dbReference type="ARBA" id="ARBA00009023"/>
    </source>
</evidence>
<dbReference type="SUPFAM" id="SSF53850">
    <property type="entry name" value="Periplasmic binding protein-like II"/>
    <property type="match status" value="1"/>
</dbReference>
<evidence type="ECO:0000256" key="2">
    <source>
        <dbReference type="ARBA" id="ARBA00022448"/>
    </source>
</evidence>
<dbReference type="NCBIfam" id="TIGR00787">
    <property type="entry name" value="dctP"/>
    <property type="match status" value="1"/>
</dbReference>
<gene>
    <name evidence="4" type="ORF">AWY79_03400</name>
</gene>
<dbReference type="Proteomes" id="UP000055611">
    <property type="component" value="Chromosome"/>
</dbReference>
<dbReference type="PANTHER" id="PTHR33376:SF7">
    <property type="entry name" value="C4-DICARBOXYLATE-BINDING PROTEIN DCTB"/>
    <property type="match status" value="1"/>
</dbReference>
<protein>
    <recommendedName>
        <fullName evidence="6">C4-dicarboxylate ABC transporter</fullName>
    </recommendedName>
</protein>
<dbReference type="EMBL" id="CP014206">
    <property type="protein sequence ID" value="AMK10231.1"/>
    <property type="molecule type" value="Genomic_DNA"/>
</dbReference>
<dbReference type="Gene3D" id="3.40.190.170">
    <property type="entry name" value="Bacterial extracellular solute-binding protein, family 7"/>
    <property type="match status" value="1"/>
</dbReference>
<evidence type="ECO:0000313" key="5">
    <source>
        <dbReference type="Proteomes" id="UP000055611"/>
    </source>
</evidence>
<evidence type="ECO:0000313" key="4">
    <source>
        <dbReference type="EMBL" id="AMK10231.1"/>
    </source>
</evidence>
<dbReference type="NCBIfam" id="NF037995">
    <property type="entry name" value="TRAP_S1"/>
    <property type="match status" value="1"/>
</dbReference>
<comment type="similarity">
    <text evidence="1">Belongs to the bacterial solute-binding protein 7 family.</text>
</comment>
<dbReference type="InterPro" id="IPR018389">
    <property type="entry name" value="DctP_fam"/>
</dbReference>
<dbReference type="InterPro" id="IPR004682">
    <property type="entry name" value="TRAP_DctP"/>
</dbReference>
<keyword evidence="3" id="KW-0732">Signal</keyword>
<dbReference type="InterPro" id="IPR038404">
    <property type="entry name" value="TRAP_DctP_sf"/>
</dbReference>
<name>A0ABM5YS64_9BACT</name>
<dbReference type="PANTHER" id="PTHR33376">
    <property type="match status" value="1"/>
</dbReference>
<sequence>MAVVCFIQSPADAQPPKYLIEFGHDLNDDSPQNQAITWLKSTLERQSHREIEVEIYSAQKLGTGPEMVEKLRNNTIQMVAVHTSNLQSLQPGMQVLDLPYLFPDRMKLLAKLNGPLGEALYSPLKAKGIIGLAFWDGGVKVITCGKTIQRPTDLKGVKIGIMPSQVIREQYLAVGANPVPIDQQGLYTALQRGELDGVETSPMNIASMRIHEVQHFVTPTNHAWLGYAVMVGKEFYDSLPPEYQELLKKTVSEATRQQWSEAAAQEGRGREKVTTLFQIYTPLTAAQTAEFRDAFAPAYDWFVKNVEDGRKYLDLAKD</sequence>
<organism evidence="4 5">
    <name type="scientific">Pseudodesulfovibrio indicus</name>
    <dbReference type="NCBI Taxonomy" id="1716143"/>
    <lineage>
        <taxon>Bacteria</taxon>
        <taxon>Pseudomonadati</taxon>
        <taxon>Thermodesulfobacteriota</taxon>
        <taxon>Desulfovibrionia</taxon>
        <taxon>Desulfovibrionales</taxon>
        <taxon>Desulfovibrionaceae</taxon>
    </lineage>
</organism>
<evidence type="ECO:0008006" key="6">
    <source>
        <dbReference type="Google" id="ProtNLM"/>
    </source>
</evidence>
<evidence type="ECO:0000256" key="3">
    <source>
        <dbReference type="ARBA" id="ARBA00022729"/>
    </source>
</evidence>
<proteinExistence type="inferred from homology"/>
<dbReference type="CDD" id="cd13603">
    <property type="entry name" value="PBP2_TRAP_Siap_TeaA_like"/>
    <property type="match status" value="1"/>
</dbReference>
<dbReference type="PIRSF" id="PIRSF006470">
    <property type="entry name" value="DctB"/>
    <property type="match status" value="1"/>
</dbReference>
<keyword evidence="2" id="KW-0813">Transport</keyword>
<dbReference type="Pfam" id="PF03480">
    <property type="entry name" value="DctP"/>
    <property type="match status" value="1"/>
</dbReference>
<reference evidence="4 5" key="1">
    <citation type="journal article" date="2016" name="Front. Microbiol.">
        <title>Genome Sequence of the Piezophilic, Mesophilic Sulfate-Reducing Bacterium Desulfovibrio indicus J2T.</title>
        <authorList>
            <person name="Cao J."/>
            <person name="Maignien L."/>
            <person name="Shao Z."/>
            <person name="Alain K."/>
            <person name="Jebbar M."/>
        </authorList>
    </citation>
    <scope>NUCLEOTIDE SEQUENCE [LARGE SCALE GENOMIC DNA]</scope>
    <source>
        <strain evidence="4 5">J2</strain>
    </source>
</reference>